<keyword evidence="1" id="KW-0472">Membrane</keyword>
<sequence>MKILNKFKKFKNEASLGMVISIVIGILVMVNFFSYQIFYRFDLTKNEDYSLSNVTKSLVKNLDDIVSIKAYFSKELPNQYLNLNQEVADILDGYQNYSKGKIKVEFIDPKDDKDLKQALQQKGIPELQFNVMEKDKFQVVNGYLGLEIQHADKVEIIPVVENTNNLEYTITSNIKKLTAKITPIVGIVTSNGTLSLENEINKAYGGLQELYEVRLIDLSKEKSLDKNMKTLVIAGPKEKFSEDDLKKIDEFVMNGGSLLVMADGVKVESNLTAEKNEADLNKLLNSYGVKFNDNLVLDVSSGIASFNQGFITFNINYPFWPKVLKGGFNQENVATAKLESLTLPWASSIEKTEGAASRYTALLKSTNKAWVVKDSFNLNPQQNYENKSANQYDLAASIEGKLKSPFSNKTVENSRIIVVADSDFLRDNFLTMGDNMSFFQNLVDSLSLDQDLISIRAKGVSSHPLTAELVENKKQLLRYLNVFGLTIAMVGFGLFRYSARRKKSHKKNDHNENH</sequence>
<keyword evidence="1" id="KW-0812">Transmembrane</keyword>
<evidence type="ECO:0000313" key="4">
    <source>
        <dbReference type="EMBL" id="KKR32032.1"/>
    </source>
</evidence>
<evidence type="ECO:0000259" key="3">
    <source>
        <dbReference type="Pfam" id="PF23357"/>
    </source>
</evidence>
<feature type="domain" description="ABC-type uncharacterised transport system" evidence="2">
    <location>
        <begin position="184"/>
        <end position="431"/>
    </location>
</feature>
<dbReference type="AlphaFoldDB" id="A0A0G0T2G1"/>
<dbReference type="Proteomes" id="UP000034137">
    <property type="component" value="Unassembled WGS sequence"/>
</dbReference>
<proteinExistence type="predicted"/>
<dbReference type="Pfam" id="PF09822">
    <property type="entry name" value="ABC_transp_aux"/>
    <property type="match status" value="1"/>
</dbReference>
<reference evidence="4 5" key="1">
    <citation type="journal article" date="2015" name="Nature">
        <title>rRNA introns, odd ribosomes, and small enigmatic genomes across a large radiation of phyla.</title>
        <authorList>
            <person name="Brown C.T."/>
            <person name="Hug L.A."/>
            <person name="Thomas B.C."/>
            <person name="Sharon I."/>
            <person name="Castelle C.J."/>
            <person name="Singh A."/>
            <person name="Wilkins M.J."/>
            <person name="Williams K.H."/>
            <person name="Banfield J.F."/>
        </authorList>
    </citation>
    <scope>NUCLEOTIDE SEQUENCE [LARGE SCALE GENOMIC DNA]</scope>
</reference>
<dbReference type="Pfam" id="PF23357">
    <property type="entry name" value="DUF7088"/>
    <property type="match status" value="1"/>
</dbReference>
<dbReference type="InterPro" id="IPR019196">
    <property type="entry name" value="ABC_transp_unknown"/>
</dbReference>
<feature type="domain" description="DUF7088" evidence="3">
    <location>
        <begin position="46"/>
        <end position="148"/>
    </location>
</feature>
<dbReference type="EMBL" id="LBXO01000044">
    <property type="protein sequence ID" value="KKR32032.1"/>
    <property type="molecule type" value="Genomic_DNA"/>
</dbReference>
<protein>
    <submittedName>
        <fullName evidence="4">Uncharacterized protein</fullName>
    </submittedName>
</protein>
<name>A0A0G0T2G1_9BACT</name>
<feature type="transmembrane region" description="Helical" evidence="1">
    <location>
        <begin position="476"/>
        <end position="497"/>
    </location>
</feature>
<feature type="transmembrane region" description="Helical" evidence="1">
    <location>
        <begin position="16"/>
        <end position="38"/>
    </location>
</feature>
<dbReference type="InterPro" id="IPR055396">
    <property type="entry name" value="DUF7088"/>
</dbReference>
<keyword evidence="1" id="KW-1133">Transmembrane helix</keyword>
<accession>A0A0G0T2G1</accession>
<organism evidence="4 5">
    <name type="scientific">Candidatus Falkowbacteria bacterium GW2011_GWF2_39_8</name>
    <dbReference type="NCBI Taxonomy" id="1618642"/>
    <lineage>
        <taxon>Bacteria</taxon>
        <taxon>Candidatus Falkowiibacteriota</taxon>
    </lineage>
</organism>
<evidence type="ECO:0000259" key="2">
    <source>
        <dbReference type="Pfam" id="PF09822"/>
    </source>
</evidence>
<evidence type="ECO:0000256" key="1">
    <source>
        <dbReference type="SAM" id="Phobius"/>
    </source>
</evidence>
<evidence type="ECO:0000313" key="5">
    <source>
        <dbReference type="Proteomes" id="UP000034137"/>
    </source>
</evidence>
<comment type="caution">
    <text evidence="4">The sequence shown here is derived from an EMBL/GenBank/DDBJ whole genome shotgun (WGS) entry which is preliminary data.</text>
</comment>
<gene>
    <name evidence="4" type="ORF">UT64_C0044G0009</name>
</gene>